<sequence>MMNYQQGRAFSSPKPLFFNQSAWFSGSCDTESSKKWVQNGGKLEDPSIAQFIFSDDWDHEDTKGFLTSSAYLKQHLAVFKSRFVLETVENGPRDVSLGNYLLVPPSVLKCIASAKLDLSDENSSTVNGDTTSNKSPRRVLRKRKEPQDNQSRQTSSKANVSLLPHTSGQRNGTIGCTPPHRPQTRRSLPKETHLENTVKGRHQFDKMDLANIVHIDDLPKVTGPLRIVSLNNVMMRKKAGAL</sequence>
<keyword evidence="3" id="KW-1185">Reference proteome</keyword>
<organism evidence="2 3">
    <name type="scientific">Elysia chlorotica</name>
    <name type="common">Eastern emerald elysia</name>
    <name type="synonym">Sea slug</name>
    <dbReference type="NCBI Taxonomy" id="188477"/>
    <lineage>
        <taxon>Eukaryota</taxon>
        <taxon>Metazoa</taxon>
        <taxon>Spiralia</taxon>
        <taxon>Lophotrochozoa</taxon>
        <taxon>Mollusca</taxon>
        <taxon>Gastropoda</taxon>
        <taxon>Heterobranchia</taxon>
        <taxon>Euthyneura</taxon>
        <taxon>Panpulmonata</taxon>
        <taxon>Sacoglossa</taxon>
        <taxon>Placobranchoidea</taxon>
        <taxon>Plakobranchidae</taxon>
        <taxon>Elysia</taxon>
    </lineage>
</organism>
<name>A0A3S1HGI5_ELYCH</name>
<dbReference type="EMBL" id="RQTK01000481">
    <property type="protein sequence ID" value="RUS78922.1"/>
    <property type="molecule type" value="Genomic_DNA"/>
</dbReference>
<dbReference type="Proteomes" id="UP000271974">
    <property type="component" value="Unassembled WGS sequence"/>
</dbReference>
<dbReference type="InterPro" id="IPR028065">
    <property type="entry name" value="TERB2"/>
</dbReference>
<dbReference type="AlphaFoldDB" id="A0A3S1HGI5"/>
<reference evidence="2 3" key="1">
    <citation type="submission" date="2019-01" db="EMBL/GenBank/DDBJ databases">
        <title>A draft genome assembly of the solar-powered sea slug Elysia chlorotica.</title>
        <authorList>
            <person name="Cai H."/>
            <person name="Li Q."/>
            <person name="Fang X."/>
            <person name="Li J."/>
            <person name="Curtis N.E."/>
            <person name="Altenburger A."/>
            <person name="Shibata T."/>
            <person name="Feng M."/>
            <person name="Maeda T."/>
            <person name="Schwartz J.A."/>
            <person name="Shigenobu S."/>
            <person name="Lundholm N."/>
            <person name="Nishiyama T."/>
            <person name="Yang H."/>
            <person name="Hasebe M."/>
            <person name="Li S."/>
            <person name="Pierce S.K."/>
            <person name="Wang J."/>
        </authorList>
    </citation>
    <scope>NUCLEOTIDE SEQUENCE [LARGE SCALE GENOMIC DNA]</scope>
    <source>
        <strain evidence="2">EC2010</strain>
        <tissue evidence="2">Whole organism of an adult</tissue>
    </source>
</reference>
<feature type="compositionally biased region" description="Polar residues" evidence="1">
    <location>
        <begin position="121"/>
        <end position="134"/>
    </location>
</feature>
<dbReference type="STRING" id="188477.A0A3S1HGI5"/>
<dbReference type="PANTHER" id="PTHR35345">
    <property type="entry name" value="TELOMERE REPEATS-BINDING BOUQUET FORMATION PROTEIN 2"/>
    <property type="match status" value="1"/>
</dbReference>
<feature type="compositionally biased region" description="Basic residues" evidence="1">
    <location>
        <begin position="135"/>
        <end position="144"/>
    </location>
</feature>
<evidence type="ECO:0000313" key="2">
    <source>
        <dbReference type="EMBL" id="RUS78922.1"/>
    </source>
</evidence>
<dbReference type="Pfam" id="PF15101">
    <property type="entry name" value="TERB2"/>
    <property type="match status" value="1"/>
</dbReference>
<gene>
    <name evidence="2" type="ORF">EGW08_013300</name>
</gene>
<accession>A0A3S1HGI5</accession>
<comment type="caution">
    <text evidence="2">The sequence shown here is derived from an EMBL/GenBank/DDBJ whole genome shotgun (WGS) entry which is preliminary data.</text>
</comment>
<feature type="compositionally biased region" description="Polar residues" evidence="1">
    <location>
        <begin position="148"/>
        <end position="174"/>
    </location>
</feature>
<protein>
    <submittedName>
        <fullName evidence="2">Uncharacterized protein</fullName>
    </submittedName>
</protein>
<evidence type="ECO:0000256" key="1">
    <source>
        <dbReference type="SAM" id="MobiDB-lite"/>
    </source>
</evidence>
<dbReference type="GO" id="GO:0070197">
    <property type="term" value="P:meiotic attachment of telomere to nuclear envelope"/>
    <property type="evidence" value="ECO:0007669"/>
    <property type="project" value="TreeGrafter"/>
</dbReference>
<dbReference type="PANTHER" id="PTHR35345:SF1">
    <property type="entry name" value="TELOMERE REPEATS-BINDING BOUQUET FORMATION PROTEIN 2"/>
    <property type="match status" value="1"/>
</dbReference>
<evidence type="ECO:0000313" key="3">
    <source>
        <dbReference type="Proteomes" id="UP000271974"/>
    </source>
</evidence>
<dbReference type="OrthoDB" id="5278943at2759"/>
<dbReference type="GO" id="GO:0007129">
    <property type="term" value="P:homologous chromosome pairing at meiosis"/>
    <property type="evidence" value="ECO:0007669"/>
    <property type="project" value="TreeGrafter"/>
</dbReference>
<dbReference type="GO" id="GO:0005637">
    <property type="term" value="C:nuclear inner membrane"/>
    <property type="evidence" value="ECO:0007669"/>
    <property type="project" value="TreeGrafter"/>
</dbReference>
<feature type="region of interest" description="Disordered" evidence="1">
    <location>
        <begin position="120"/>
        <end position="192"/>
    </location>
</feature>
<proteinExistence type="predicted"/>